<feature type="domain" description="Plastid lipid-associated protein/fibrillin conserved" evidence="4">
    <location>
        <begin position="47"/>
        <end position="258"/>
    </location>
</feature>
<keyword evidence="2" id="KW-0934">Plastid</keyword>
<dbReference type="InterPro" id="IPR006843">
    <property type="entry name" value="PAP/fibrillin_dom"/>
</dbReference>
<evidence type="ECO:0000256" key="2">
    <source>
        <dbReference type="ARBA" id="ARBA00022640"/>
    </source>
</evidence>
<organism evidence="5">
    <name type="scientific">Chlamydomonas euryale</name>
    <dbReference type="NCBI Taxonomy" id="1486919"/>
    <lineage>
        <taxon>Eukaryota</taxon>
        <taxon>Viridiplantae</taxon>
        <taxon>Chlorophyta</taxon>
        <taxon>core chlorophytes</taxon>
        <taxon>Chlorophyceae</taxon>
        <taxon>CS clade</taxon>
        <taxon>Chlamydomonadales</taxon>
        <taxon>Chlamydomonadaceae</taxon>
        <taxon>Chlamydomonas</taxon>
    </lineage>
</organism>
<protein>
    <recommendedName>
        <fullName evidence="4">Plastid lipid-associated protein/fibrillin conserved domain-containing protein</fullName>
    </recommendedName>
</protein>
<evidence type="ECO:0000313" key="5">
    <source>
        <dbReference type="EMBL" id="CAD8288060.1"/>
    </source>
</evidence>
<dbReference type="InterPro" id="IPR039633">
    <property type="entry name" value="PAP"/>
</dbReference>
<accession>A0A7R9V8R3</accession>
<dbReference type="Pfam" id="PF04755">
    <property type="entry name" value="PAP_fibrillin"/>
    <property type="match status" value="1"/>
</dbReference>
<dbReference type="PANTHER" id="PTHR31906">
    <property type="entry name" value="PLASTID-LIPID-ASSOCIATED PROTEIN 4, CHLOROPLASTIC-RELATED"/>
    <property type="match status" value="1"/>
</dbReference>
<comment type="subcellular location">
    <subcellularLocation>
        <location evidence="1">Plastid</location>
    </subcellularLocation>
</comment>
<feature type="compositionally biased region" description="Gly residues" evidence="3">
    <location>
        <begin position="22"/>
        <end position="34"/>
    </location>
</feature>
<reference evidence="5" key="1">
    <citation type="submission" date="2021-01" db="EMBL/GenBank/DDBJ databases">
        <authorList>
            <person name="Corre E."/>
            <person name="Pelletier E."/>
            <person name="Niang G."/>
            <person name="Scheremetjew M."/>
            <person name="Finn R."/>
            <person name="Kale V."/>
            <person name="Holt S."/>
            <person name="Cochrane G."/>
            <person name="Meng A."/>
            <person name="Brown T."/>
            <person name="Cohen L."/>
        </authorList>
    </citation>
    <scope>NUCLEOTIDE SEQUENCE</scope>
    <source>
        <strain evidence="5">CCMP219</strain>
    </source>
</reference>
<dbReference type="GO" id="GO:0009536">
    <property type="term" value="C:plastid"/>
    <property type="evidence" value="ECO:0007669"/>
    <property type="project" value="UniProtKB-SubCell"/>
</dbReference>
<proteinExistence type="predicted"/>
<feature type="region of interest" description="Disordered" evidence="3">
    <location>
        <begin position="1"/>
        <end position="38"/>
    </location>
</feature>
<sequence length="278" mass="29689">MPAPSSPAPASSSNGRRRPVGGSAGDGGGDGSGMSLGSTDLQRRVEKLKSQLLVMLSSLDRGLAANAREADEVDRLAVMLEEMGGGVDLANTESAAQLPGTWRLVYTSGFNGGSLGGRRPGPPAALVPTTLGQVYQVIDEAAGKLDNVVELLLPLPTALPRMLMGLSAQSAMRDSPAARLTLRHDYEVQGRATVQIVFEDTSAELIGSDIFRDLPRFDVPSLPDALKPPRFLRAGKFEVTFLDSAMRVTRGDREELRIYIRDTQGAVSKQMPPPDYDD</sequence>
<evidence type="ECO:0000259" key="4">
    <source>
        <dbReference type="Pfam" id="PF04755"/>
    </source>
</evidence>
<gene>
    <name evidence="5" type="ORF">CEUR00632_LOCUS8099</name>
</gene>
<dbReference type="EMBL" id="HBEC01017295">
    <property type="protein sequence ID" value="CAD8288060.1"/>
    <property type="molecule type" value="Transcribed_RNA"/>
</dbReference>
<name>A0A7R9V8R3_9CHLO</name>
<evidence type="ECO:0000256" key="1">
    <source>
        <dbReference type="ARBA" id="ARBA00004474"/>
    </source>
</evidence>
<evidence type="ECO:0000256" key="3">
    <source>
        <dbReference type="SAM" id="MobiDB-lite"/>
    </source>
</evidence>
<dbReference type="AlphaFoldDB" id="A0A7R9V8R3"/>